<feature type="compositionally biased region" description="Polar residues" evidence="11">
    <location>
        <begin position="1238"/>
        <end position="1251"/>
    </location>
</feature>
<feature type="compositionally biased region" description="Basic and acidic residues" evidence="11">
    <location>
        <begin position="1017"/>
        <end position="1029"/>
    </location>
</feature>
<evidence type="ECO:0000256" key="2">
    <source>
        <dbReference type="ARBA" id="ARBA00006164"/>
    </source>
</evidence>
<evidence type="ECO:0000256" key="5">
    <source>
        <dbReference type="ARBA" id="ARBA00022728"/>
    </source>
</evidence>
<dbReference type="Pfam" id="PF08243">
    <property type="entry name" value="SPT2"/>
    <property type="match status" value="1"/>
</dbReference>
<feature type="domain" description="S1 motif" evidence="12">
    <location>
        <begin position="800"/>
        <end position="861"/>
    </location>
</feature>
<keyword evidence="9" id="KW-0539">Nucleus</keyword>
<keyword evidence="5" id="KW-0747">Spliceosome</keyword>
<comment type="similarity">
    <text evidence="2">Belongs to the PRP38 family.</text>
</comment>
<feature type="compositionally biased region" description="Basic and acidic residues" evidence="11">
    <location>
        <begin position="1565"/>
        <end position="1594"/>
    </location>
</feature>
<dbReference type="PANTHER" id="PTHR23270:SF10">
    <property type="entry name" value="PROTEIN RRP5 HOMOLOG"/>
    <property type="match status" value="1"/>
</dbReference>
<comment type="subcellular location">
    <subcellularLocation>
        <location evidence="1">Nucleus</location>
    </subcellularLocation>
</comment>
<dbReference type="InterPro" id="IPR013256">
    <property type="entry name" value="Chromatin_SPT2"/>
</dbReference>
<evidence type="ECO:0000256" key="10">
    <source>
        <dbReference type="SAM" id="Coils"/>
    </source>
</evidence>
<keyword evidence="8" id="KW-0508">mRNA splicing</keyword>
<evidence type="ECO:0000256" key="11">
    <source>
        <dbReference type="SAM" id="MobiDB-lite"/>
    </source>
</evidence>
<accession>A0ABM1J5L2</accession>
<evidence type="ECO:0000256" key="9">
    <source>
        <dbReference type="ARBA" id="ARBA00023242"/>
    </source>
</evidence>
<dbReference type="InterPro" id="IPR003029">
    <property type="entry name" value="S1_domain"/>
</dbReference>
<dbReference type="Pfam" id="PF22878">
    <property type="entry name" value="SPT2_N"/>
    <property type="match status" value="1"/>
</dbReference>
<dbReference type="SUPFAM" id="SSF50249">
    <property type="entry name" value="Nucleic acid-binding proteins"/>
    <property type="match status" value="6"/>
</dbReference>
<feature type="region of interest" description="Disordered" evidence="11">
    <location>
        <begin position="1011"/>
        <end position="1030"/>
    </location>
</feature>
<keyword evidence="7 10" id="KW-0175">Coiled coil</keyword>
<dbReference type="Proteomes" id="UP000694924">
    <property type="component" value="Unplaced"/>
</dbReference>
<dbReference type="PROSITE" id="PS50126">
    <property type="entry name" value="S1"/>
    <property type="match status" value="6"/>
</dbReference>
<feature type="domain" description="S1 motif" evidence="12">
    <location>
        <begin position="685"/>
        <end position="751"/>
    </location>
</feature>
<feature type="compositionally biased region" description="Polar residues" evidence="11">
    <location>
        <begin position="1787"/>
        <end position="1799"/>
    </location>
</feature>
<feature type="region of interest" description="Disordered" evidence="11">
    <location>
        <begin position="1"/>
        <end position="40"/>
    </location>
</feature>
<proteinExistence type="inferred from homology"/>
<feature type="region of interest" description="Disordered" evidence="11">
    <location>
        <begin position="1773"/>
        <end position="1842"/>
    </location>
</feature>
<keyword evidence="6" id="KW-0677">Repeat</keyword>
<evidence type="ECO:0000259" key="12">
    <source>
        <dbReference type="PROSITE" id="PS50126"/>
    </source>
</evidence>
<gene>
    <name evidence="14" type="primary">LOC107072385</name>
</gene>
<feature type="compositionally biased region" description="Basic and acidic residues" evidence="11">
    <location>
        <begin position="1800"/>
        <end position="1812"/>
    </location>
</feature>
<dbReference type="SMART" id="SM00784">
    <property type="entry name" value="SPT2"/>
    <property type="match status" value="1"/>
</dbReference>
<dbReference type="CDD" id="cd05693">
    <property type="entry name" value="S1_Rrp5_repeat_hs1_sc1"/>
    <property type="match status" value="1"/>
</dbReference>
<feature type="region of interest" description="Disordered" evidence="11">
    <location>
        <begin position="1665"/>
        <end position="1727"/>
    </location>
</feature>
<feature type="coiled-coil region" evidence="10">
    <location>
        <begin position="1414"/>
        <end position="1447"/>
    </location>
</feature>
<dbReference type="InterPro" id="IPR005037">
    <property type="entry name" value="PRP38"/>
</dbReference>
<sequence length="1952" mass="223819">MTLQDFPRGGEKRKSFSEQSSYKNTENKKRRKTKDNRKFDNARSKESDLVAFTNSTAERLSNAILCEGLVILGRICEVKDYEIIVSLPGGLTGQLKALFINKSYNDMLNSLVKEEEDNSSSQYKSLTELYNIGEYIVCYVKSTHAEGKWNIQLSLESHLINQNININYLASGIRLTCTVSSIEDHGYIVDTGIPDVRAFIFNKDVDADKQYFPGKQLFCSIKELQTTNNVTTINLVAKQKLVEKVINYEIESLNILTPGTKIQLCITKILSNGLQVSYGEENIGYINRIYVDKNESSYTEGMMINGTLMYIMPTVKFGYFSLIINKRSEIENQNANLNRGDIVEKATVLFRESGGIVLQLNSHLRGFVSLHRTGVSFEKIAAKFTPNSVHKCRVLFYNWMEQMYTCTMQPDELKEKHFTDSDLSIGDLLQVQIKKINTENNYITVNIGKIIGTVTPEHISDFESNVLNTLKVGQSIEARVLNINKGNNKILFTLKESLIRSDLPILSNIHDAKCGSRHHGTIVQINKNGLLVKFFGDVKGWLPCVYLDKSTASVNWNYKIGQTIAVYIESVNENEGKMKLNLFSKINIIKRNELLIGQMVEGNIIEASSNGIRLQIKDKDGYSQEGFLPAGHMAPCIEIGKLLASKATPGDVISALVFAIEPTLLLSRTFLSDEKHRELKQLKVGNSIPSSVANIGQDGVRVVLPINNYNRYGFVSYKNISNLDKLFVNQILFVKITNINKKEKLLSLTMSLEKLWTEEADEAQKIMGPVDLLNLYFNKVKELISNPYYKTRPISTASIGQVVTGKIDKITEHGLTLKLQNNLQGTVCKDHYTGNVKVGDKISGKILWINYIHEVVEVTLLPNIIRKINPHQSVNPPTKTLLRGEIVMTSQWFVLVALKGKGRGTLAALPARLHVNDLRPNLKPYVLSSHIRCYVILDKQESDIMPICMLKSAFEISKKDAISKIIKIHRSRVVVRVETSRVSQSKYARSRRHRRMKIRLKRCLLAGSPWNNSSGCEEERRSNQKEGKKSNVLPLWGNERTMNLNPLILTNIQSSHYFKVNLYELKTYHEVIDEIYYKVSHLEPWEKGSRKTAGQTGMCGGVRGVGAGGIVSTAYCLLFKLFTLRLTRKQLNGLINHLDSPYIRALGFMYIRYTQPPADLFSWYSDYLEDEEEVDVKAGGGQVMKMGDILKQFLTKLEWFSTLFPRIPVPIQKELEHRLAERFPQQTINARNAKPPITLNSHGKYSNNSTSGRKDNGNLMRNQQPRHIPDNEAEWGEAERASHWRARSDEDRKDKYRERERERDADRDRIRERERDRPRERDREREGHFRHSSSRDRSRRSRDYRSRSRDRSYRDRSRDRHRDKDRHRSRYVVERIKMDFDTLLSVAEKNGVNKQTVACYQTKFTPLKKQSKQSKTLSENIKKFLAKKEEEEKRKLLEEKRKRDNLLALRDHKAQSRINKHLKVCKAANKSVLADAIDNENTAVTIAGPSQPDEDDYGYVSQEASAFYNQLMNKYNSLSSEKPLFSSSGKKTAKDIALTKDRVKQALKQQEIDDSLGHRRRKRASTGDDHNDKVPEKKTKEQEKPEKEEKEEKVKVKKKPLPPPMDFGELLKLAEKKQHEPVMIEVKPKVEEERLMTKKQQKEYMKEKEWRERKELLARGIDVTKKTNVTTSEVNKSNKSLTSKSTKPNEKSSVDSSSLQNKNLSSSATVQNKRIPTKSNNILSEKSNLISKPTANVTKNSMKDELLEERKKIEAEKRKLEEMRKAIEKEKMQLVQSKMKQEESKLSAKNSNKVLSSTKSIDKQALSKDNKSKQANMLNGKPKQFPPPDVKPLKNKIAGGKVVKKPGFSNKRRIYDDDEEYDSELDDFIDDGPEEESEDYSKYISEIFGYDKRKYRYVDDDDDDAAMESNFAQQLREEHISTKIGMQEDLEDIRMEALEKKRKALLKKKMKK</sequence>
<evidence type="ECO:0000313" key="14">
    <source>
        <dbReference type="RefSeq" id="XP_015187750.1"/>
    </source>
</evidence>
<feature type="domain" description="S1 motif" evidence="12">
    <location>
        <begin position="597"/>
        <end position="674"/>
    </location>
</feature>
<organism evidence="13 14">
    <name type="scientific">Polistes dominula</name>
    <name type="common">European paper wasp</name>
    <name type="synonym">Vespa dominula</name>
    <dbReference type="NCBI Taxonomy" id="743375"/>
    <lineage>
        <taxon>Eukaryota</taxon>
        <taxon>Metazoa</taxon>
        <taxon>Ecdysozoa</taxon>
        <taxon>Arthropoda</taxon>
        <taxon>Hexapoda</taxon>
        <taxon>Insecta</taxon>
        <taxon>Pterygota</taxon>
        <taxon>Neoptera</taxon>
        <taxon>Endopterygota</taxon>
        <taxon>Hymenoptera</taxon>
        <taxon>Apocrita</taxon>
        <taxon>Aculeata</taxon>
        <taxon>Vespoidea</taxon>
        <taxon>Vespidae</taxon>
        <taxon>Polistinae</taxon>
        <taxon>Polistini</taxon>
        <taxon>Polistes</taxon>
    </lineage>
</organism>
<evidence type="ECO:0000256" key="4">
    <source>
        <dbReference type="ARBA" id="ARBA00022664"/>
    </source>
</evidence>
<dbReference type="InterPro" id="IPR045209">
    <property type="entry name" value="Rrp5"/>
</dbReference>
<evidence type="ECO:0000256" key="8">
    <source>
        <dbReference type="ARBA" id="ARBA00023187"/>
    </source>
</evidence>
<feature type="compositionally biased region" description="Polar residues" evidence="11">
    <location>
        <begin position="1708"/>
        <end position="1727"/>
    </location>
</feature>
<dbReference type="Pfam" id="PF03371">
    <property type="entry name" value="PRP38"/>
    <property type="match status" value="1"/>
</dbReference>
<dbReference type="GeneID" id="107072385"/>
<feature type="region of interest" description="Disordered" evidence="11">
    <location>
        <begin position="1226"/>
        <end position="1367"/>
    </location>
</feature>
<evidence type="ECO:0000256" key="1">
    <source>
        <dbReference type="ARBA" id="ARBA00004123"/>
    </source>
</evidence>
<evidence type="ECO:0000313" key="13">
    <source>
        <dbReference type="Proteomes" id="UP000694924"/>
    </source>
</evidence>
<dbReference type="RefSeq" id="XP_015187750.1">
    <property type="nucleotide sequence ID" value="XM_015332264.1"/>
</dbReference>
<dbReference type="Gene3D" id="2.40.50.140">
    <property type="entry name" value="Nucleic acid-binding proteins"/>
    <property type="match status" value="3"/>
</dbReference>
<keyword evidence="13" id="KW-1185">Reference proteome</keyword>
<dbReference type="InterPro" id="IPR048059">
    <property type="entry name" value="Rrp5_S1_rpt_hs1_sc1"/>
</dbReference>
<evidence type="ECO:0000256" key="7">
    <source>
        <dbReference type="ARBA" id="ARBA00023054"/>
    </source>
</evidence>
<feature type="compositionally biased region" description="Low complexity" evidence="11">
    <location>
        <begin position="1675"/>
        <end position="1686"/>
    </location>
</feature>
<feature type="region of interest" description="Disordered" evidence="11">
    <location>
        <begin position="1547"/>
        <end position="1607"/>
    </location>
</feature>
<feature type="domain" description="S1 motif" evidence="12">
    <location>
        <begin position="426"/>
        <end position="495"/>
    </location>
</feature>
<feature type="domain" description="S1 motif" evidence="12">
    <location>
        <begin position="515"/>
        <end position="583"/>
    </location>
</feature>
<feature type="compositionally biased region" description="Basic and acidic residues" evidence="11">
    <location>
        <begin position="1277"/>
        <end position="1362"/>
    </location>
</feature>
<dbReference type="InterPro" id="IPR054552">
    <property type="entry name" value="SPT2_N"/>
</dbReference>
<comment type="similarity">
    <text evidence="3">Belongs to the SPT2 family.</text>
</comment>
<evidence type="ECO:0000256" key="3">
    <source>
        <dbReference type="ARBA" id="ARBA00006461"/>
    </source>
</evidence>
<dbReference type="SMART" id="SM00316">
    <property type="entry name" value="S1"/>
    <property type="match status" value="7"/>
</dbReference>
<dbReference type="Pfam" id="PF00575">
    <property type="entry name" value="S1"/>
    <property type="match status" value="1"/>
</dbReference>
<evidence type="ECO:0000256" key="6">
    <source>
        <dbReference type="ARBA" id="ARBA00022737"/>
    </source>
</evidence>
<dbReference type="InterPro" id="IPR012340">
    <property type="entry name" value="NA-bd_OB-fold"/>
</dbReference>
<name>A0ABM1J5L2_POLDO</name>
<keyword evidence="4" id="KW-0507">mRNA processing</keyword>
<dbReference type="PANTHER" id="PTHR23270">
    <property type="entry name" value="PROGRAMMED CELL DEATH PROTEIN 11 PRE-RRNA PROCESSING PROTEIN RRP5"/>
    <property type="match status" value="1"/>
</dbReference>
<reference evidence="14" key="1">
    <citation type="submission" date="2025-08" db="UniProtKB">
        <authorList>
            <consortium name="RefSeq"/>
        </authorList>
    </citation>
    <scope>IDENTIFICATION</scope>
    <source>
        <tissue evidence="14">Whole body</tissue>
    </source>
</reference>
<feature type="domain" description="S1 motif" evidence="12">
    <location>
        <begin position="68"/>
        <end position="156"/>
    </location>
</feature>
<protein>
    <submittedName>
        <fullName evidence="14">Uncharacterized protein LOC107072385</fullName>
    </submittedName>
</protein>
<feature type="compositionally biased region" description="Low complexity" evidence="11">
    <location>
        <begin position="1696"/>
        <end position="1707"/>
    </location>
</feature>